<feature type="compositionally biased region" description="Polar residues" evidence="4">
    <location>
        <begin position="285"/>
        <end position="302"/>
    </location>
</feature>
<dbReference type="OrthoDB" id="753382at2759"/>
<evidence type="ECO:0000256" key="3">
    <source>
        <dbReference type="ARBA" id="ARBA00024378"/>
    </source>
</evidence>
<evidence type="ECO:0000313" key="6">
    <source>
        <dbReference type="Proteomes" id="UP000504603"/>
    </source>
</evidence>
<dbReference type="PANTHER" id="PTHR32295">
    <property type="entry name" value="IQ-DOMAIN 5-RELATED"/>
    <property type="match status" value="1"/>
</dbReference>
<dbReference type="Pfam" id="PF13178">
    <property type="entry name" value="DUF4005"/>
    <property type="match status" value="1"/>
</dbReference>
<dbReference type="AlphaFoldDB" id="A0A6J1E2F6"/>
<feature type="region of interest" description="Disordered" evidence="4">
    <location>
        <begin position="322"/>
        <end position="414"/>
    </location>
</feature>
<feature type="compositionally biased region" description="Basic and acidic residues" evidence="4">
    <location>
        <begin position="225"/>
        <end position="238"/>
    </location>
</feature>
<dbReference type="RefSeq" id="XP_022158946.1">
    <property type="nucleotide sequence ID" value="XM_022303254.1"/>
</dbReference>
<name>A0A6J1E2F6_MOMCH</name>
<dbReference type="InterPro" id="IPR000048">
    <property type="entry name" value="IQ_motif_EF-hand-BS"/>
</dbReference>
<dbReference type="Gene3D" id="1.20.5.190">
    <property type="match status" value="1"/>
</dbReference>
<protein>
    <submittedName>
        <fullName evidence="7 8">Protein IQ-DOMAIN 14-like</fullName>
    </submittedName>
</protein>
<comment type="similarity">
    <text evidence="2">Belongs to the IQD family.</text>
</comment>
<dbReference type="GO" id="GO:0005516">
    <property type="term" value="F:calmodulin binding"/>
    <property type="evidence" value="ECO:0007669"/>
    <property type="project" value="UniProtKB-KW"/>
</dbReference>
<feature type="compositionally biased region" description="Polar residues" evidence="4">
    <location>
        <begin position="388"/>
        <end position="399"/>
    </location>
</feature>
<feature type="region of interest" description="Disordered" evidence="4">
    <location>
        <begin position="225"/>
        <end position="265"/>
    </location>
</feature>
<gene>
    <name evidence="7 8" type="primary">LOC111025400</name>
</gene>
<dbReference type="Pfam" id="PF00612">
    <property type="entry name" value="IQ"/>
    <property type="match status" value="1"/>
</dbReference>
<feature type="region of interest" description="Disordered" evidence="4">
    <location>
        <begin position="64"/>
        <end position="121"/>
    </location>
</feature>
<dbReference type="RefSeq" id="XP_022158944.1">
    <property type="nucleotide sequence ID" value="XM_022303252.1"/>
</dbReference>
<comment type="subunit">
    <text evidence="3">Binds to multiple calmodulin (CaM) in the presence of Ca(2+) and CaM-like proteins.</text>
</comment>
<evidence type="ECO:0000256" key="1">
    <source>
        <dbReference type="ARBA" id="ARBA00022860"/>
    </source>
</evidence>
<dbReference type="SMART" id="SM00015">
    <property type="entry name" value="IQ"/>
    <property type="match status" value="1"/>
</dbReference>
<evidence type="ECO:0000313" key="8">
    <source>
        <dbReference type="RefSeq" id="XP_022158946.1"/>
    </source>
</evidence>
<sequence length="522" mass="58355">MGKKGSWFSAIKRFFTCQSGEVDRENNSGNERKGDGKGAPTSFIPLFRKPSTVEKIFSDFEREQQLVAIQPPAPELPSTPPYIPPPRPTSPQATSPPRAASPREPSPEISPPTVASPPRACSSTILNHHEEVSYIPTVVNHHKEVSYIPEPINTNNLSSAIKIQAAYRGYAARKSFRALKGLVRLQGVVRGNNVRRQTLNAKKQMQLLVRVQSQIQSRRIEMLENQRQLQDHPNDKEAQSTFGTSEGGNHEDWDESSLTKEEKDARLQRKVEAAIKRERARAYAYSQSHQKTTPKSALDSQMDTCSAGVPRWLKWLENQLPTEAHPKHPMPRPSTPPPEHKSSPRSPSSNNKRHNFGLDGRDTPTPKSTKSTAFSNAKPARSPHRLRTPQTARSNISNDSRSRGSRALSPFDMRLKDDDSLASCPPFMAPHYMTPTVSAKAKVRAHSNPRERFPGTPRSEASSRRQSFPLTQGVGSFRNRGLMSSPRDQMTVDDNQSVRSVGNFSFVSLPTGIRRKPFNRFV</sequence>
<dbReference type="CDD" id="cd23767">
    <property type="entry name" value="IQCD"/>
    <property type="match status" value="1"/>
</dbReference>
<dbReference type="PANTHER" id="PTHR32295:SF113">
    <property type="entry name" value="PROTEIN IQ-DOMAIN 14"/>
    <property type="match status" value="1"/>
</dbReference>
<evidence type="ECO:0000256" key="4">
    <source>
        <dbReference type="SAM" id="MobiDB-lite"/>
    </source>
</evidence>
<feature type="compositionally biased region" description="Polar residues" evidence="4">
    <location>
        <begin position="464"/>
        <end position="474"/>
    </location>
</feature>
<dbReference type="Proteomes" id="UP000504603">
    <property type="component" value="Unplaced"/>
</dbReference>
<keyword evidence="1" id="KW-0112">Calmodulin-binding</keyword>
<feature type="compositionally biased region" description="Basic and acidic residues" evidence="4">
    <location>
        <begin position="21"/>
        <end position="36"/>
    </location>
</feature>
<accession>A0A6J1E2F6</accession>
<dbReference type="KEGG" id="mcha:111025400"/>
<feature type="region of interest" description="Disordered" evidence="4">
    <location>
        <begin position="282"/>
        <end position="302"/>
    </location>
</feature>
<feature type="compositionally biased region" description="Low complexity" evidence="4">
    <location>
        <begin position="90"/>
        <end position="103"/>
    </location>
</feature>
<feature type="compositionally biased region" description="Pro residues" evidence="4">
    <location>
        <begin position="71"/>
        <end position="89"/>
    </location>
</feature>
<evidence type="ECO:0000256" key="2">
    <source>
        <dbReference type="ARBA" id="ARBA00024341"/>
    </source>
</evidence>
<evidence type="ECO:0000313" key="7">
    <source>
        <dbReference type="RefSeq" id="XP_022158944.1"/>
    </source>
</evidence>
<evidence type="ECO:0000259" key="5">
    <source>
        <dbReference type="Pfam" id="PF13178"/>
    </source>
</evidence>
<proteinExistence type="inferred from homology"/>
<keyword evidence="6" id="KW-1185">Reference proteome</keyword>
<feature type="region of interest" description="Disordered" evidence="4">
    <location>
        <begin position="18"/>
        <end position="46"/>
    </location>
</feature>
<organism evidence="6 8">
    <name type="scientific">Momordica charantia</name>
    <name type="common">Bitter gourd</name>
    <name type="synonym">Balsam pear</name>
    <dbReference type="NCBI Taxonomy" id="3673"/>
    <lineage>
        <taxon>Eukaryota</taxon>
        <taxon>Viridiplantae</taxon>
        <taxon>Streptophyta</taxon>
        <taxon>Embryophyta</taxon>
        <taxon>Tracheophyta</taxon>
        <taxon>Spermatophyta</taxon>
        <taxon>Magnoliopsida</taxon>
        <taxon>eudicotyledons</taxon>
        <taxon>Gunneridae</taxon>
        <taxon>Pentapetalae</taxon>
        <taxon>rosids</taxon>
        <taxon>fabids</taxon>
        <taxon>Cucurbitales</taxon>
        <taxon>Cucurbitaceae</taxon>
        <taxon>Momordiceae</taxon>
        <taxon>Momordica</taxon>
    </lineage>
</organism>
<dbReference type="GeneID" id="111025400"/>
<reference evidence="7 8" key="1">
    <citation type="submission" date="2025-04" db="UniProtKB">
        <authorList>
            <consortium name="RefSeq"/>
        </authorList>
    </citation>
    <scope>IDENTIFICATION</scope>
    <source>
        <strain evidence="7 8">OHB3-1</strain>
    </source>
</reference>
<feature type="region of interest" description="Disordered" evidence="4">
    <location>
        <begin position="445"/>
        <end position="494"/>
    </location>
</feature>
<feature type="domain" description="DUF4005" evidence="5">
    <location>
        <begin position="388"/>
        <end position="500"/>
    </location>
</feature>
<dbReference type="PROSITE" id="PS50096">
    <property type="entry name" value="IQ"/>
    <property type="match status" value="2"/>
</dbReference>
<feature type="compositionally biased region" description="Polar residues" evidence="4">
    <location>
        <begin position="365"/>
        <end position="375"/>
    </location>
</feature>
<dbReference type="InterPro" id="IPR025064">
    <property type="entry name" value="DUF4005"/>
</dbReference>